<reference evidence="1 2" key="1">
    <citation type="submission" date="2018-02" db="EMBL/GenBank/DDBJ databases">
        <title>FDA/CDC Antimicrobial Resistant Isolate Bank Genome Sequencing.</title>
        <authorList>
            <person name="Benahmed F.H."/>
            <person name="Lutgring J.D."/>
            <person name="Yoo B."/>
            <person name="Machado M."/>
            <person name="Brown A."/>
            <person name="McAllister G."/>
            <person name="Perry A."/>
            <person name="Halpin A.L."/>
            <person name="Vavikolanu K."/>
            <person name="Ott S."/>
            <person name="Zhao X."/>
            <person name="Tallon L.J."/>
            <person name="Sadzewicz L."/>
            <person name="Aluvathingal J."/>
            <person name="Nadendla S."/>
            <person name="Voskania-kordi A."/>
            <person name="Simonyan V."/>
            <person name="Patel J."/>
            <person name="Shawar R.M."/>
        </authorList>
    </citation>
    <scope>NUCLEOTIDE SEQUENCE [LARGE SCALE GENOMIC DNA]</scope>
    <source>
        <strain evidence="1 2">AR_0356</strain>
    </source>
</reference>
<gene>
    <name evidence="1" type="ORF">CSB93_4097</name>
</gene>
<sequence>MQRLIGMTYLNSAAGQRRLRQNGIVLRLGRLAAEPRLAALPHRQGRCLERRSLENLLLWLQRHFLCVPLEHLLERPSANDLRIALSLDGSTPELVEQVYPLLERYEMPASVFLGGDPRGWREAVGDTLWQADTVAAAPLLELLQRYCGPALAPVLERTRDDVRRSRHLAALLGKLERLDPASRQALRAACPPADAQAAPDWGQLRRLENSGLVRFGLYGQGPQAPDSFCAEMETLGHAHRLLQQQCNAPLPVYCRARPMPGATQASPQLRASLGRLGYRFAFGARRGLVDSRGDPLDLPRIEVDAAIAARPGRLAWQLYRGVRA</sequence>
<name>A0A2R3ISW7_9PSED</name>
<organism evidence="1 2">
    <name type="scientific">Pseudomonas paraeruginosa</name>
    <dbReference type="NCBI Taxonomy" id="2994495"/>
    <lineage>
        <taxon>Bacteria</taxon>
        <taxon>Pseudomonadati</taxon>
        <taxon>Pseudomonadota</taxon>
        <taxon>Gammaproteobacteria</taxon>
        <taxon>Pseudomonadales</taxon>
        <taxon>Pseudomonadaceae</taxon>
        <taxon>Pseudomonas</taxon>
    </lineage>
</organism>
<evidence type="ECO:0008006" key="3">
    <source>
        <dbReference type="Google" id="ProtNLM"/>
    </source>
</evidence>
<evidence type="ECO:0000313" key="1">
    <source>
        <dbReference type="EMBL" id="AVK05019.1"/>
    </source>
</evidence>
<protein>
    <recommendedName>
        <fullName evidence="3">Polysaccharide deacetylase family protein</fullName>
    </recommendedName>
</protein>
<dbReference type="GO" id="GO:0005975">
    <property type="term" value="P:carbohydrate metabolic process"/>
    <property type="evidence" value="ECO:0007669"/>
    <property type="project" value="InterPro"/>
</dbReference>
<dbReference type="AlphaFoldDB" id="A0A2R3ISW7"/>
<dbReference type="InterPro" id="IPR011330">
    <property type="entry name" value="Glyco_hydro/deAcase_b/a-brl"/>
</dbReference>
<evidence type="ECO:0000313" key="2">
    <source>
        <dbReference type="Proteomes" id="UP000238390"/>
    </source>
</evidence>
<proteinExistence type="predicted"/>
<keyword evidence="2" id="KW-1185">Reference proteome</keyword>
<dbReference type="EMBL" id="CP027169">
    <property type="protein sequence ID" value="AVK05019.1"/>
    <property type="molecule type" value="Genomic_DNA"/>
</dbReference>
<accession>A0A2R3ISW7</accession>
<dbReference type="Proteomes" id="UP000238390">
    <property type="component" value="Chromosome"/>
</dbReference>
<dbReference type="RefSeq" id="WP_043103209.1">
    <property type="nucleotide sequence ID" value="NZ_CP027169.1"/>
</dbReference>
<dbReference type="SUPFAM" id="SSF88713">
    <property type="entry name" value="Glycoside hydrolase/deacetylase"/>
    <property type="match status" value="1"/>
</dbReference>
<dbReference type="Gene3D" id="3.20.20.370">
    <property type="entry name" value="Glycoside hydrolase/deacetylase"/>
    <property type="match status" value="1"/>
</dbReference>